<dbReference type="OrthoDB" id="10655610at2759"/>
<evidence type="ECO:0000313" key="1">
    <source>
        <dbReference type="EMBL" id="EAY07082.1"/>
    </source>
</evidence>
<sequence>MNEEGKLVFPKQLEGKDCLRYIKYGRTIRGITKKNYQNNVDRTNLLFNEIYALSQNAPECLFKFRLPNNELVTPEQIFISKKLTKLQSKYQGFYSNFYLAEASTLSQLICFIKDCKDSNTLVIFRCSEYRLFIDSKFNSSKERISLLHNILSLDNYALKIKDQTLYPQISEKQIHDGLVNFQTLIESKSDYCPYSEFDDIFYCYINSANLVPLFDEQVRNIVKELNKTIISKNNNSTNKFNIPPIDFSGVGFIYEGLKSLINPTNPLQETVMKYTVIRFFFDRLYLAFPYLNANVDKSQFYSRCIDIPQLDCASLKISDKILPPNSTNKKFIEISKYYKESLDLLSYIQFHTDPLTIAWLTAKSLHYIERATYESNGTVKRKKNELMAFDDIFSLFWPLICLYPIADPISPALLLKCITKISFPSGLDFARNLFVSAIDYIRELDINSLK</sequence>
<dbReference type="RefSeq" id="XP_001319305.1">
    <property type="nucleotide sequence ID" value="XM_001319270.1"/>
</dbReference>
<accession>A2EJU4</accession>
<dbReference type="SMR" id="A2EJU4"/>
<evidence type="ECO:0000313" key="2">
    <source>
        <dbReference type="Proteomes" id="UP000001542"/>
    </source>
</evidence>
<dbReference type="VEuPathDB" id="TrichDB:TVAG_140560"/>
<protein>
    <recommendedName>
        <fullName evidence="3">VPS9 domain-containing protein</fullName>
    </recommendedName>
</protein>
<dbReference type="InParanoid" id="A2EJU4"/>
<dbReference type="Proteomes" id="UP000001542">
    <property type="component" value="Unassembled WGS sequence"/>
</dbReference>
<proteinExistence type="predicted"/>
<dbReference type="EMBL" id="DS113408">
    <property type="protein sequence ID" value="EAY07082.1"/>
    <property type="molecule type" value="Genomic_DNA"/>
</dbReference>
<dbReference type="KEGG" id="tva:4764968"/>
<keyword evidence="2" id="KW-1185">Reference proteome</keyword>
<gene>
    <name evidence="1" type="ORF">TVAG_140560</name>
</gene>
<dbReference type="VEuPathDB" id="TrichDB:TVAGG3_0409400"/>
<evidence type="ECO:0008006" key="3">
    <source>
        <dbReference type="Google" id="ProtNLM"/>
    </source>
</evidence>
<organism evidence="1 2">
    <name type="scientific">Trichomonas vaginalis (strain ATCC PRA-98 / G3)</name>
    <dbReference type="NCBI Taxonomy" id="412133"/>
    <lineage>
        <taxon>Eukaryota</taxon>
        <taxon>Metamonada</taxon>
        <taxon>Parabasalia</taxon>
        <taxon>Trichomonadida</taxon>
        <taxon>Trichomonadidae</taxon>
        <taxon>Trichomonas</taxon>
    </lineage>
</organism>
<name>A2EJU4_TRIV3</name>
<dbReference type="AlphaFoldDB" id="A2EJU4"/>
<reference evidence="1" key="2">
    <citation type="journal article" date="2007" name="Science">
        <title>Draft genome sequence of the sexually transmitted pathogen Trichomonas vaginalis.</title>
        <authorList>
            <person name="Carlton J.M."/>
            <person name="Hirt R.P."/>
            <person name="Silva J.C."/>
            <person name="Delcher A.L."/>
            <person name="Schatz M."/>
            <person name="Zhao Q."/>
            <person name="Wortman J.R."/>
            <person name="Bidwell S.L."/>
            <person name="Alsmark U.C.M."/>
            <person name="Besteiro S."/>
            <person name="Sicheritz-Ponten T."/>
            <person name="Noel C.J."/>
            <person name="Dacks J.B."/>
            <person name="Foster P.G."/>
            <person name="Simillion C."/>
            <person name="Van de Peer Y."/>
            <person name="Miranda-Saavedra D."/>
            <person name="Barton G.J."/>
            <person name="Westrop G.D."/>
            <person name="Mueller S."/>
            <person name="Dessi D."/>
            <person name="Fiori P.L."/>
            <person name="Ren Q."/>
            <person name="Paulsen I."/>
            <person name="Zhang H."/>
            <person name="Bastida-Corcuera F.D."/>
            <person name="Simoes-Barbosa A."/>
            <person name="Brown M.T."/>
            <person name="Hayes R.D."/>
            <person name="Mukherjee M."/>
            <person name="Okumura C.Y."/>
            <person name="Schneider R."/>
            <person name="Smith A.J."/>
            <person name="Vanacova S."/>
            <person name="Villalvazo M."/>
            <person name="Haas B.J."/>
            <person name="Pertea M."/>
            <person name="Feldblyum T.V."/>
            <person name="Utterback T.R."/>
            <person name="Shu C.L."/>
            <person name="Osoegawa K."/>
            <person name="de Jong P.J."/>
            <person name="Hrdy I."/>
            <person name="Horvathova L."/>
            <person name="Zubacova Z."/>
            <person name="Dolezal P."/>
            <person name="Malik S.B."/>
            <person name="Logsdon J.M. Jr."/>
            <person name="Henze K."/>
            <person name="Gupta A."/>
            <person name="Wang C.C."/>
            <person name="Dunne R.L."/>
            <person name="Upcroft J.A."/>
            <person name="Upcroft P."/>
            <person name="White O."/>
            <person name="Salzberg S.L."/>
            <person name="Tang P."/>
            <person name="Chiu C.-H."/>
            <person name="Lee Y.-S."/>
            <person name="Embley T.M."/>
            <person name="Coombs G.H."/>
            <person name="Mottram J.C."/>
            <person name="Tachezy J."/>
            <person name="Fraser-Liggett C.M."/>
            <person name="Johnson P.J."/>
        </authorList>
    </citation>
    <scope>NUCLEOTIDE SEQUENCE [LARGE SCALE GENOMIC DNA]</scope>
    <source>
        <strain evidence="1">G3</strain>
    </source>
</reference>
<reference evidence="1" key="1">
    <citation type="submission" date="2006-10" db="EMBL/GenBank/DDBJ databases">
        <authorList>
            <person name="Amadeo P."/>
            <person name="Zhao Q."/>
            <person name="Wortman J."/>
            <person name="Fraser-Liggett C."/>
            <person name="Carlton J."/>
        </authorList>
    </citation>
    <scope>NUCLEOTIDE SEQUENCE</scope>
    <source>
        <strain evidence="1">G3</strain>
    </source>
</reference>